<proteinExistence type="predicted"/>
<dbReference type="Proteomes" id="UP001153714">
    <property type="component" value="Chromosome 9"/>
</dbReference>
<reference evidence="2" key="1">
    <citation type="submission" date="2021-12" db="EMBL/GenBank/DDBJ databases">
        <authorList>
            <person name="King R."/>
        </authorList>
    </citation>
    <scope>NUCLEOTIDE SEQUENCE</scope>
</reference>
<evidence type="ECO:0008006" key="4">
    <source>
        <dbReference type="Google" id="ProtNLM"/>
    </source>
</evidence>
<evidence type="ECO:0000256" key="1">
    <source>
        <dbReference type="SAM" id="MobiDB-lite"/>
    </source>
</evidence>
<gene>
    <name evidence="2" type="ORF">DIATSA_LOCUS13848</name>
</gene>
<protein>
    <recommendedName>
        <fullName evidence="4">Gag protein</fullName>
    </recommendedName>
</protein>
<feature type="compositionally biased region" description="Low complexity" evidence="1">
    <location>
        <begin position="280"/>
        <end position="297"/>
    </location>
</feature>
<keyword evidence="3" id="KW-1185">Reference proteome</keyword>
<dbReference type="OrthoDB" id="8193998at2759"/>
<sequence>MSVKTSNDVSTSVSFISLEMAERMLTKFDGSKARIHDFLDNCDIVNNLINPSLKKILLQIIITKITDNARSMIRNREFQYWEDLKKYLLDRYTEKRTLGQWQLELSRCKQNYNENVIQYANKVENCYIKLINSLDAYNQSPDARKACVDLLKSQALSVFITGLKIDLNLKLKALQPKTLQDAISLAVVKEQQLKGKNEISKFQNLNISNTIHFHKCNKPDHTTVNCRVRSFTEPNKKFKYCNYCKKKGHVKDECYILKNKNSPNNLNSNNNFQKRESSNKSRFSNSNGNSSDSNQKN</sequence>
<name>A0A9N9WLQ7_9NEOP</name>
<organism evidence="2 3">
    <name type="scientific">Diatraea saccharalis</name>
    <name type="common">sugarcane borer</name>
    <dbReference type="NCBI Taxonomy" id="40085"/>
    <lineage>
        <taxon>Eukaryota</taxon>
        <taxon>Metazoa</taxon>
        <taxon>Ecdysozoa</taxon>
        <taxon>Arthropoda</taxon>
        <taxon>Hexapoda</taxon>
        <taxon>Insecta</taxon>
        <taxon>Pterygota</taxon>
        <taxon>Neoptera</taxon>
        <taxon>Endopterygota</taxon>
        <taxon>Lepidoptera</taxon>
        <taxon>Glossata</taxon>
        <taxon>Ditrysia</taxon>
        <taxon>Pyraloidea</taxon>
        <taxon>Crambidae</taxon>
        <taxon>Crambinae</taxon>
        <taxon>Diatraea</taxon>
    </lineage>
</organism>
<dbReference type="AlphaFoldDB" id="A0A9N9WLQ7"/>
<dbReference type="Gene3D" id="4.10.60.10">
    <property type="entry name" value="Zinc finger, CCHC-type"/>
    <property type="match status" value="1"/>
</dbReference>
<dbReference type="EMBL" id="OU893340">
    <property type="protein sequence ID" value="CAG9796680.1"/>
    <property type="molecule type" value="Genomic_DNA"/>
</dbReference>
<evidence type="ECO:0000313" key="3">
    <source>
        <dbReference type="Proteomes" id="UP001153714"/>
    </source>
</evidence>
<reference evidence="2" key="2">
    <citation type="submission" date="2022-10" db="EMBL/GenBank/DDBJ databases">
        <authorList>
            <consortium name="ENA_rothamsted_submissions"/>
            <consortium name="culmorum"/>
            <person name="King R."/>
        </authorList>
    </citation>
    <scope>NUCLEOTIDE SEQUENCE</scope>
</reference>
<feature type="region of interest" description="Disordered" evidence="1">
    <location>
        <begin position="265"/>
        <end position="297"/>
    </location>
</feature>
<evidence type="ECO:0000313" key="2">
    <source>
        <dbReference type="EMBL" id="CAG9796680.1"/>
    </source>
</evidence>
<accession>A0A9N9WLQ7</accession>